<evidence type="ECO:0000259" key="2">
    <source>
        <dbReference type="Pfam" id="PF03067"/>
    </source>
</evidence>
<dbReference type="EMBL" id="FMZZ01000010">
    <property type="protein sequence ID" value="SDD35542.1"/>
    <property type="molecule type" value="Genomic_DNA"/>
</dbReference>
<evidence type="ECO:0000256" key="1">
    <source>
        <dbReference type="ARBA" id="ARBA00022729"/>
    </source>
</evidence>
<dbReference type="STRING" id="1271860.SAMN05216174_11073"/>
<dbReference type="Gene3D" id="2.70.50.50">
    <property type="entry name" value="chitin-binding protein cbp21"/>
    <property type="match status" value="1"/>
</dbReference>
<dbReference type="InterPro" id="IPR014756">
    <property type="entry name" value="Ig_E-set"/>
</dbReference>
<name>A0A1G6U2B4_9PSEU</name>
<keyword evidence="1" id="KW-0732">Signal</keyword>
<accession>A0A1G6U2B4</accession>
<dbReference type="AlphaFoldDB" id="A0A1G6U2B4"/>
<gene>
    <name evidence="3" type="ORF">SAMN05216174_11073</name>
</gene>
<dbReference type="PANTHER" id="PTHR34823:SF1">
    <property type="entry name" value="CHITIN-BINDING TYPE-4 DOMAIN-CONTAINING PROTEIN"/>
    <property type="match status" value="1"/>
</dbReference>
<dbReference type="SUPFAM" id="SSF81296">
    <property type="entry name" value="E set domains"/>
    <property type="match status" value="1"/>
</dbReference>
<dbReference type="PANTHER" id="PTHR34823">
    <property type="entry name" value="GLCNAC-BINDING PROTEIN A"/>
    <property type="match status" value="1"/>
</dbReference>
<dbReference type="Proteomes" id="UP000199501">
    <property type="component" value="Unassembled WGS sequence"/>
</dbReference>
<dbReference type="Gene3D" id="2.60.40.10">
    <property type="entry name" value="Immunoglobulins"/>
    <property type="match status" value="1"/>
</dbReference>
<dbReference type="RefSeq" id="WP_175482943.1">
    <property type="nucleotide sequence ID" value="NZ_FMZZ01000010.1"/>
</dbReference>
<proteinExistence type="predicted"/>
<dbReference type="CDD" id="cd21177">
    <property type="entry name" value="LPMO_AA10"/>
    <property type="match status" value="1"/>
</dbReference>
<feature type="domain" description="Chitin-binding type-4" evidence="2">
    <location>
        <begin position="152"/>
        <end position="345"/>
    </location>
</feature>
<sequence length="348" mass="38282">MTADIQQTAPPRSLAATAAHRTDGDLTLHGIQLAWTVGANSGDDWPPPADWNDGVNPPYPHVYEVWLNGGEIKQTAGLYWPTWSPGWQWARAHWVCLGAEPASEYRVKIRAKLDGGAWSEFTDEVTVATADTQPYAALPARQETTVSASPRHGSVDHPVSRAVRVIRDNDPAEICRRARELNTSSTWQEVVPPADAMLADPPWNGSYLEYRKFFHGPDVASAGNAAFAGLDLVGDWPVTYLAGGETTHTFSYAYTAHHVDHTWTHQWFVTKDGWDRQGGVTWDALEPVPFMTETHGDPAVTSYTTETLPAKTGKHVIVNVWGGHGGPRDQHGNLVGEFFMSCSDVEFD</sequence>
<protein>
    <submittedName>
        <fullName evidence="3">Chitin binding domain-containing protein</fullName>
    </submittedName>
</protein>
<evidence type="ECO:0000313" key="3">
    <source>
        <dbReference type="EMBL" id="SDD35542.1"/>
    </source>
</evidence>
<reference evidence="4" key="1">
    <citation type="submission" date="2016-10" db="EMBL/GenBank/DDBJ databases">
        <authorList>
            <person name="Varghese N."/>
            <person name="Submissions S."/>
        </authorList>
    </citation>
    <scope>NUCLEOTIDE SEQUENCE [LARGE SCALE GENOMIC DNA]</scope>
    <source>
        <strain evidence="4">IBRC-M 10403</strain>
    </source>
</reference>
<dbReference type="InterPro" id="IPR004302">
    <property type="entry name" value="Cellulose/chitin-bd_N"/>
</dbReference>
<evidence type="ECO:0000313" key="4">
    <source>
        <dbReference type="Proteomes" id="UP000199501"/>
    </source>
</evidence>
<dbReference type="InterPro" id="IPR051024">
    <property type="entry name" value="GlcNAc_Chitin_IntDeg"/>
</dbReference>
<dbReference type="InterPro" id="IPR013783">
    <property type="entry name" value="Ig-like_fold"/>
</dbReference>
<dbReference type="Pfam" id="PF03067">
    <property type="entry name" value="LPMO_10"/>
    <property type="match status" value="1"/>
</dbReference>
<dbReference type="GO" id="GO:0005975">
    <property type="term" value="P:carbohydrate metabolic process"/>
    <property type="evidence" value="ECO:0007669"/>
    <property type="project" value="UniProtKB-ARBA"/>
</dbReference>
<keyword evidence="4" id="KW-1185">Reference proteome</keyword>
<organism evidence="3 4">
    <name type="scientific">Actinokineospora iranica</name>
    <dbReference type="NCBI Taxonomy" id="1271860"/>
    <lineage>
        <taxon>Bacteria</taxon>
        <taxon>Bacillati</taxon>
        <taxon>Actinomycetota</taxon>
        <taxon>Actinomycetes</taxon>
        <taxon>Pseudonocardiales</taxon>
        <taxon>Pseudonocardiaceae</taxon>
        <taxon>Actinokineospora</taxon>
    </lineage>
</organism>